<dbReference type="SMART" id="SM00364">
    <property type="entry name" value="LRR_BAC"/>
    <property type="match status" value="12"/>
</dbReference>
<dbReference type="PANTHER" id="PTHR48051">
    <property type="match status" value="1"/>
</dbReference>
<dbReference type="SMART" id="SM00369">
    <property type="entry name" value="LRR_TYP"/>
    <property type="match status" value="12"/>
</dbReference>
<comment type="caution">
    <text evidence="4">The sequence shown here is derived from an EMBL/GenBank/DDBJ whole genome shotgun (WGS) entry which is preliminary data.</text>
</comment>
<feature type="domain" description="Disease resistance R13L4/SHOC-2-like LRR" evidence="3">
    <location>
        <begin position="474"/>
        <end position="582"/>
    </location>
</feature>
<dbReference type="Pfam" id="PF13855">
    <property type="entry name" value="LRR_8"/>
    <property type="match status" value="3"/>
</dbReference>
<proteinExistence type="predicted"/>
<dbReference type="PRINTS" id="PR00019">
    <property type="entry name" value="LEURICHRPT"/>
</dbReference>
<dbReference type="PROSITE" id="PS51450">
    <property type="entry name" value="LRR"/>
    <property type="match status" value="6"/>
</dbReference>
<dbReference type="Gene3D" id="3.80.10.10">
    <property type="entry name" value="Ribonuclease Inhibitor"/>
    <property type="match status" value="5"/>
</dbReference>
<dbReference type="InterPro" id="IPR001611">
    <property type="entry name" value="Leu-rich_rpt"/>
</dbReference>
<dbReference type="FunFam" id="3.80.10.10:FF:000116">
    <property type="entry name" value="Leucine-rich repeat-containing protein 40"/>
    <property type="match status" value="1"/>
</dbReference>
<protein>
    <submittedName>
        <fullName evidence="4">Leucine rich repeat</fullName>
    </submittedName>
</protein>
<name>A0AAW1JDN0_POPJA</name>
<dbReference type="InterPro" id="IPR032675">
    <property type="entry name" value="LRR_dom_sf"/>
</dbReference>
<dbReference type="Proteomes" id="UP001458880">
    <property type="component" value="Unassembled WGS sequence"/>
</dbReference>
<dbReference type="SMART" id="SM00365">
    <property type="entry name" value="LRR_SD22"/>
    <property type="match status" value="6"/>
</dbReference>
<gene>
    <name evidence="4" type="ORF">QE152_g30781</name>
</gene>
<dbReference type="Pfam" id="PF00560">
    <property type="entry name" value="LRR_1"/>
    <property type="match status" value="1"/>
</dbReference>
<evidence type="ECO:0000313" key="4">
    <source>
        <dbReference type="EMBL" id="KAK9701157.1"/>
    </source>
</evidence>
<sequence length="610" mass="69423">MTDSSSWIKSRRKLLNPVFHLQTKQEDDNQLTKGMIKVVRRTGQLNLSGRGLGTVPMSIFTMYESDDKNGFMEYDLSKSPDDAWWSYKPLNYLDLSSNVLDKLPENIKIFEDLTVLNLQDNNLSDLPVGIGNLRKLSKLNLSRNKISKLPDEFYALVELQILNLSHNELLDVSEKIGDLVMLQQLDLSNNNLTNLPPGLGYLVRLTDVNLSHNQLTELPPDIVNLRVVTKLDITHNNLKNLPSRMGEMRKLQTLHAQHNDIENLPTFEGCEYIQELHFGNNYIKVIPPEFCEDVVNLKILDLRDNKITELPKEIAMLQHVIRLDLGNNELTSLPNTLGLLPHLQNLQIEGNIIKHIRQDIIKGGTSRILKYLRDKLNEEELALTTIATKSFTAEVNLFPNKYTMKNSRSLNLAMKDLTNTSIPDTVFDDAVAAEVVVVDLCKNKLAFVPEGLQKLKDNIMELNISMNQIKTLPGNICNFKKLQYLDLGKNALDNLPDTLGSLSLLREIVISNNRFSRLPSSIFELVHLEILLASDNQISEIDVKGLQNLKRLATLDLSNNSIYFVPPELGNMKQLRHLELKGNRFRQPRYAILDQGTDVILSYLRDRIPQ</sequence>
<dbReference type="InterPro" id="IPR050216">
    <property type="entry name" value="LRR_domain-containing"/>
</dbReference>
<dbReference type="Pfam" id="PF23598">
    <property type="entry name" value="LRR_14"/>
    <property type="match status" value="1"/>
</dbReference>
<evidence type="ECO:0000259" key="3">
    <source>
        <dbReference type="Pfam" id="PF23598"/>
    </source>
</evidence>
<dbReference type="PANTHER" id="PTHR48051:SF1">
    <property type="entry name" value="RAS SUPPRESSOR PROTEIN 1"/>
    <property type="match status" value="1"/>
</dbReference>
<dbReference type="AlphaFoldDB" id="A0AAW1JDN0"/>
<keyword evidence="1" id="KW-0433">Leucine-rich repeat</keyword>
<reference evidence="4 5" key="1">
    <citation type="journal article" date="2024" name="BMC Genomics">
        <title>De novo assembly and annotation of Popillia japonica's genome with initial clues to its potential as an invasive pest.</title>
        <authorList>
            <person name="Cucini C."/>
            <person name="Boschi S."/>
            <person name="Funari R."/>
            <person name="Cardaioli E."/>
            <person name="Iannotti N."/>
            <person name="Marturano G."/>
            <person name="Paoli F."/>
            <person name="Bruttini M."/>
            <person name="Carapelli A."/>
            <person name="Frati F."/>
            <person name="Nardi F."/>
        </authorList>
    </citation>
    <scope>NUCLEOTIDE SEQUENCE [LARGE SCALE GENOMIC DNA]</scope>
    <source>
        <strain evidence="4">DMR45628</strain>
    </source>
</reference>
<keyword evidence="2" id="KW-0677">Repeat</keyword>
<dbReference type="InterPro" id="IPR003591">
    <property type="entry name" value="Leu-rich_rpt_typical-subtyp"/>
</dbReference>
<keyword evidence="5" id="KW-1185">Reference proteome</keyword>
<accession>A0AAW1JDN0</accession>
<dbReference type="InterPro" id="IPR055414">
    <property type="entry name" value="LRR_R13L4/SHOC2-like"/>
</dbReference>
<evidence type="ECO:0000256" key="2">
    <source>
        <dbReference type="ARBA" id="ARBA00022737"/>
    </source>
</evidence>
<organism evidence="4 5">
    <name type="scientific">Popillia japonica</name>
    <name type="common">Japanese beetle</name>
    <dbReference type="NCBI Taxonomy" id="7064"/>
    <lineage>
        <taxon>Eukaryota</taxon>
        <taxon>Metazoa</taxon>
        <taxon>Ecdysozoa</taxon>
        <taxon>Arthropoda</taxon>
        <taxon>Hexapoda</taxon>
        <taxon>Insecta</taxon>
        <taxon>Pterygota</taxon>
        <taxon>Neoptera</taxon>
        <taxon>Endopterygota</taxon>
        <taxon>Coleoptera</taxon>
        <taxon>Polyphaga</taxon>
        <taxon>Scarabaeiformia</taxon>
        <taxon>Scarabaeidae</taxon>
        <taxon>Rutelinae</taxon>
        <taxon>Popillia</taxon>
    </lineage>
</organism>
<dbReference type="GO" id="GO:0005737">
    <property type="term" value="C:cytoplasm"/>
    <property type="evidence" value="ECO:0007669"/>
    <property type="project" value="TreeGrafter"/>
</dbReference>
<dbReference type="FunFam" id="3.80.10.10:FF:000193">
    <property type="entry name" value="Leucine-rich repeat-containing protein 40"/>
    <property type="match status" value="1"/>
</dbReference>
<dbReference type="EMBL" id="JASPKY010000420">
    <property type="protein sequence ID" value="KAK9701157.1"/>
    <property type="molecule type" value="Genomic_DNA"/>
</dbReference>
<evidence type="ECO:0000313" key="5">
    <source>
        <dbReference type="Proteomes" id="UP001458880"/>
    </source>
</evidence>
<evidence type="ECO:0000256" key="1">
    <source>
        <dbReference type="ARBA" id="ARBA00022614"/>
    </source>
</evidence>
<dbReference type="SUPFAM" id="SSF52058">
    <property type="entry name" value="L domain-like"/>
    <property type="match status" value="2"/>
</dbReference>